<evidence type="ECO:0000256" key="3">
    <source>
        <dbReference type="ARBA" id="ARBA00022741"/>
    </source>
</evidence>
<dbReference type="InterPro" id="IPR027417">
    <property type="entry name" value="P-loop_NTPase"/>
</dbReference>
<keyword evidence="3" id="KW-0547">Nucleotide-binding</keyword>
<name>A0ABS0NSH5_9ACTN</name>
<evidence type="ECO:0000313" key="7">
    <source>
        <dbReference type="Proteomes" id="UP000807371"/>
    </source>
</evidence>
<dbReference type="RefSeq" id="WP_197991352.1">
    <property type="nucleotide sequence ID" value="NZ_JACYXC010000001.1"/>
</dbReference>
<reference evidence="6 7" key="1">
    <citation type="submission" date="2020-09" db="EMBL/GenBank/DDBJ databases">
        <title>Biosynthesis of the nuclear factor of activated T cells inhibitor NFAT-133 and its congeners in Streptomyces pactum.</title>
        <authorList>
            <person name="Zhou W."/>
            <person name="Posri P."/>
            <person name="Abugrain M.E."/>
            <person name="Weisberg A.J."/>
            <person name="Chang J.H."/>
            <person name="Mahmud T."/>
        </authorList>
    </citation>
    <scope>NUCLEOTIDE SEQUENCE [LARGE SCALE GENOMIC DNA]</scope>
    <source>
        <strain evidence="6 7">ATCC 27456</strain>
    </source>
</reference>
<dbReference type="Pfam" id="PF00005">
    <property type="entry name" value="ABC_tran"/>
    <property type="match status" value="1"/>
</dbReference>
<dbReference type="GO" id="GO:0005524">
    <property type="term" value="F:ATP binding"/>
    <property type="evidence" value="ECO:0007669"/>
    <property type="project" value="UniProtKB-KW"/>
</dbReference>
<dbReference type="SUPFAM" id="SSF52540">
    <property type="entry name" value="P-loop containing nucleoside triphosphate hydrolases"/>
    <property type="match status" value="1"/>
</dbReference>
<keyword evidence="7" id="KW-1185">Reference proteome</keyword>
<comment type="similarity">
    <text evidence="1">Belongs to the ABC transporter superfamily.</text>
</comment>
<evidence type="ECO:0000256" key="4">
    <source>
        <dbReference type="ARBA" id="ARBA00022840"/>
    </source>
</evidence>
<keyword evidence="2" id="KW-0813">Transport</keyword>
<accession>A0ABS0NSH5</accession>
<dbReference type="InterPro" id="IPR003439">
    <property type="entry name" value="ABC_transporter-like_ATP-bd"/>
</dbReference>
<evidence type="ECO:0000256" key="1">
    <source>
        <dbReference type="ARBA" id="ARBA00005417"/>
    </source>
</evidence>
<dbReference type="PANTHER" id="PTHR43335:SF4">
    <property type="entry name" value="ABC TRANSPORTER, ATP-BINDING PROTEIN"/>
    <property type="match status" value="1"/>
</dbReference>
<protein>
    <submittedName>
        <fullName evidence="6">ABC transporter ATP-binding protein</fullName>
    </submittedName>
</protein>
<evidence type="ECO:0000313" key="6">
    <source>
        <dbReference type="EMBL" id="MBH5338153.1"/>
    </source>
</evidence>
<evidence type="ECO:0000256" key="2">
    <source>
        <dbReference type="ARBA" id="ARBA00022448"/>
    </source>
</evidence>
<feature type="domain" description="ABC transporter" evidence="5">
    <location>
        <begin position="11"/>
        <end position="234"/>
    </location>
</feature>
<keyword evidence="4 6" id="KW-0067">ATP-binding</keyword>
<gene>
    <name evidence="6" type="ORF">IHE55_26570</name>
</gene>
<proteinExistence type="inferred from homology"/>
<organism evidence="6 7">
    <name type="scientific">Streptomyces pactum</name>
    <dbReference type="NCBI Taxonomy" id="68249"/>
    <lineage>
        <taxon>Bacteria</taxon>
        <taxon>Bacillati</taxon>
        <taxon>Actinomycetota</taxon>
        <taxon>Actinomycetes</taxon>
        <taxon>Kitasatosporales</taxon>
        <taxon>Streptomycetaceae</taxon>
        <taxon>Streptomyces</taxon>
    </lineage>
</organism>
<dbReference type="SMART" id="SM00382">
    <property type="entry name" value="AAA"/>
    <property type="match status" value="1"/>
</dbReference>
<sequence length="234" mass="25308">MTEEPGGGALLRLRGVSRRYGERQALHPLDLDVRRGSCTALYGHNGSGKSTLLRIAAGRDTPTAGRALFAGRPIDEDDPRVRASVAVVGDMAACYPDLTVREHLQLVTLAHAVDEPDDWIDRVLADRGLSDHGEALPMSLSSGQLQSLHLAAALVRPRDLLILDEPEQRLDPAARRRLAGLLRAEKADGVAVLLATHHAELAEAVADRMVVLEEGRVIADGPPSDVLERLERRS</sequence>
<dbReference type="InterPro" id="IPR003593">
    <property type="entry name" value="AAA+_ATPase"/>
</dbReference>
<evidence type="ECO:0000259" key="5">
    <source>
        <dbReference type="PROSITE" id="PS50893"/>
    </source>
</evidence>
<dbReference type="CDD" id="cd03230">
    <property type="entry name" value="ABC_DR_subfamily_A"/>
    <property type="match status" value="1"/>
</dbReference>
<dbReference type="PROSITE" id="PS50893">
    <property type="entry name" value="ABC_TRANSPORTER_2"/>
    <property type="match status" value="1"/>
</dbReference>
<dbReference type="Gene3D" id="3.40.50.300">
    <property type="entry name" value="P-loop containing nucleotide triphosphate hydrolases"/>
    <property type="match status" value="1"/>
</dbReference>
<dbReference type="Proteomes" id="UP000807371">
    <property type="component" value="Unassembled WGS sequence"/>
</dbReference>
<dbReference type="EMBL" id="JACYXC010000001">
    <property type="protein sequence ID" value="MBH5338153.1"/>
    <property type="molecule type" value="Genomic_DNA"/>
</dbReference>
<comment type="caution">
    <text evidence="6">The sequence shown here is derived from an EMBL/GenBank/DDBJ whole genome shotgun (WGS) entry which is preliminary data.</text>
</comment>
<dbReference type="PANTHER" id="PTHR43335">
    <property type="entry name" value="ABC TRANSPORTER, ATP-BINDING PROTEIN"/>
    <property type="match status" value="1"/>
</dbReference>